<evidence type="ECO:0000313" key="2">
    <source>
        <dbReference type="Proteomes" id="UP000592780"/>
    </source>
</evidence>
<dbReference type="InterPro" id="IPR007055">
    <property type="entry name" value="BON_dom"/>
</dbReference>
<dbReference type="EMBL" id="JACHDD010000002">
    <property type="protein sequence ID" value="MBB5422991.1"/>
    <property type="molecule type" value="Genomic_DNA"/>
</dbReference>
<reference evidence="1 2" key="1">
    <citation type="submission" date="2020-08" db="EMBL/GenBank/DDBJ databases">
        <title>Genomic Encyclopedia of Type Strains, Phase IV (KMG-V): Genome sequencing to study the core and pangenomes of soil and plant-associated prokaryotes.</title>
        <authorList>
            <person name="Whitman W."/>
        </authorList>
    </citation>
    <scope>NUCLEOTIDE SEQUENCE [LARGE SCALE GENOMIC DNA]</scope>
    <source>
        <strain evidence="1 2">JPY158</strain>
    </source>
</reference>
<dbReference type="PANTHER" id="PTHR34606">
    <property type="entry name" value="BON DOMAIN-CONTAINING PROTEIN"/>
    <property type="match status" value="1"/>
</dbReference>
<evidence type="ECO:0000313" key="1">
    <source>
        <dbReference type="EMBL" id="MBB5422991.1"/>
    </source>
</evidence>
<keyword evidence="2" id="KW-1185">Reference proteome</keyword>
<sequence length="135" mass="13809">MKLHSKLKPATALAAIVLFAGYAGSVFADDAAVAYVPPVQAHPAAPKDPAKAQRKAEKKAERAADRHLATNVRKAIVKAGGVDASHMTVVAKSGAITLEGSVPEAAQIDLAQQQAQQVAGVTGVTNRLTIATAGH</sequence>
<protein>
    <submittedName>
        <fullName evidence="1">Osmotically-inducible protein OsmY</fullName>
    </submittedName>
</protein>
<dbReference type="InterPro" id="IPR051686">
    <property type="entry name" value="Lipoprotein_DolP"/>
</dbReference>
<dbReference type="AlphaFoldDB" id="A0A6I1QA48"/>
<dbReference type="Gene3D" id="3.30.1340.30">
    <property type="match status" value="1"/>
</dbReference>
<organism evidence="1 2">
    <name type="scientific">Paraburkholderia atlantica</name>
    <dbReference type="NCBI Taxonomy" id="2654982"/>
    <lineage>
        <taxon>Bacteria</taxon>
        <taxon>Pseudomonadati</taxon>
        <taxon>Pseudomonadota</taxon>
        <taxon>Betaproteobacteria</taxon>
        <taxon>Burkholderiales</taxon>
        <taxon>Burkholderiaceae</taxon>
        <taxon>Paraburkholderia</taxon>
    </lineage>
</organism>
<dbReference type="Pfam" id="PF04972">
    <property type="entry name" value="BON"/>
    <property type="match status" value="1"/>
</dbReference>
<dbReference type="PROSITE" id="PS50914">
    <property type="entry name" value="BON"/>
    <property type="match status" value="1"/>
</dbReference>
<dbReference type="RefSeq" id="WP_018436550.1">
    <property type="nucleotide sequence ID" value="NZ_JACHDD010000002.1"/>
</dbReference>
<comment type="caution">
    <text evidence="1">The sequence shown here is derived from an EMBL/GenBank/DDBJ whole genome shotgun (WGS) entry which is preliminary data.</text>
</comment>
<gene>
    <name evidence="1" type="ORF">HDG40_001133</name>
</gene>
<dbReference type="PANTHER" id="PTHR34606:SF15">
    <property type="entry name" value="BON DOMAIN-CONTAINING PROTEIN"/>
    <property type="match status" value="1"/>
</dbReference>
<proteinExistence type="predicted"/>
<name>A0A6I1QA48_PARAM</name>
<accession>A0A6I1QA48</accession>
<dbReference type="Proteomes" id="UP000592780">
    <property type="component" value="Unassembled WGS sequence"/>
</dbReference>